<proteinExistence type="predicted"/>
<dbReference type="RefSeq" id="WP_286216057.1">
    <property type="nucleotide sequence ID" value="NZ_AP027452.1"/>
</dbReference>
<dbReference type="EMBL" id="AP027452">
    <property type="protein sequence ID" value="BDY29441.1"/>
    <property type="molecule type" value="Genomic_DNA"/>
</dbReference>
<accession>A0AAI8XNX7</accession>
<evidence type="ECO:0000313" key="1">
    <source>
        <dbReference type="EMBL" id="BDY29441.1"/>
    </source>
</evidence>
<dbReference type="AlphaFoldDB" id="A0AAI8XNX7"/>
<evidence type="ECO:0008006" key="3">
    <source>
        <dbReference type="Google" id="ProtNLM"/>
    </source>
</evidence>
<dbReference type="InterPro" id="IPR023393">
    <property type="entry name" value="START-like_dom_sf"/>
</dbReference>
<dbReference type="Proteomes" id="UP001241092">
    <property type="component" value="Chromosome"/>
</dbReference>
<dbReference type="SUPFAM" id="SSF55961">
    <property type="entry name" value="Bet v1-like"/>
    <property type="match status" value="1"/>
</dbReference>
<name>A0AAI8XNX7_MYCME</name>
<sequence length="166" mass="18509">MTMILNWGATARERSDTLPCDAVAPGASVRADRAINIDAPPATVFAWLCQLRVAPYSYDLLDNFGRRSPRIRDPALTDLAAGQRFMQVFELRSFRTDQHITLQAGSVTVTYAVRPVGRGTRLHVRVLFDGPRVIGWALALGDVVMMRKQLLTLRELAERESISIKS</sequence>
<gene>
    <name evidence="1" type="ORF">hbim_03379</name>
</gene>
<reference evidence="1" key="1">
    <citation type="submission" date="2023-03" db="EMBL/GenBank/DDBJ databases">
        <title>Draft genome sequence of a Mycolicibacterium mageritense strain H4_3_1 isolated from a hybrid biological-inorganic system reactor.</title>
        <authorList>
            <person name="Feng X."/>
            <person name="Kazama D."/>
            <person name="Sato K."/>
            <person name="Kobayashi H."/>
        </authorList>
    </citation>
    <scope>NUCLEOTIDE SEQUENCE</scope>
    <source>
        <strain evidence="1">H4_3_1</strain>
    </source>
</reference>
<evidence type="ECO:0000313" key="2">
    <source>
        <dbReference type="Proteomes" id="UP001241092"/>
    </source>
</evidence>
<organism evidence="1 2">
    <name type="scientific">Mycolicibacterium mageritense</name>
    <name type="common">Mycobacterium mageritense</name>
    <dbReference type="NCBI Taxonomy" id="53462"/>
    <lineage>
        <taxon>Bacteria</taxon>
        <taxon>Bacillati</taxon>
        <taxon>Actinomycetota</taxon>
        <taxon>Actinomycetes</taxon>
        <taxon>Mycobacteriales</taxon>
        <taxon>Mycobacteriaceae</taxon>
        <taxon>Mycolicibacterium</taxon>
    </lineage>
</organism>
<dbReference type="Gene3D" id="3.30.530.20">
    <property type="match status" value="1"/>
</dbReference>
<protein>
    <recommendedName>
        <fullName evidence="3">SRPBCC family protein</fullName>
    </recommendedName>
</protein>